<dbReference type="STRING" id="98765.A0A2R6RZN9"/>
<feature type="domain" description="HIG1" evidence="6">
    <location>
        <begin position="90"/>
        <end position="181"/>
    </location>
</feature>
<keyword evidence="2 5" id="KW-0812">Transmembrane</keyword>
<protein>
    <recommendedName>
        <fullName evidence="6">HIG1 domain-containing protein</fullName>
    </recommendedName>
</protein>
<dbReference type="Proteomes" id="UP000186601">
    <property type="component" value="Unassembled WGS sequence"/>
</dbReference>
<evidence type="ECO:0000259" key="6">
    <source>
        <dbReference type="PROSITE" id="PS51503"/>
    </source>
</evidence>
<feature type="transmembrane region" description="Helical" evidence="5">
    <location>
        <begin position="149"/>
        <end position="169"/>
    </location>
</feature>
<gene>
    <name evidence="7" type="ORF">PHLCEN_2v1622</name>
</gene>
<evidence type="ECO:0000256" key="2">
    <source>
        <dbReference type="ARBA" id="ARBA00022692"/>
    </source>
</evidence>
<keyword evidence="8" id="KW-1185">Reference proteome</keyword>
<evidence type="ECO:0000313" key="8">
    <source>
        <dbReference type="Proteomes" id="UP000186601"/>
    </source>
</evidence>
<evidence type="ECO:0000256" key="3">
    <source>
        <dbReference type="ARBA" id="ARBA00022989"/>
    </source>
</evidence>
<feature type="transmembrane region" description="Helical" evidence="5">
    <location>
        <begin position="118"/>
        <end position="137"/>
    </location>
</feature>
<dbReference type="EMBL" id="MLYV02000126">
    <property type="protein sequence ID" value="PSS35467.1"/>
    <property type="molecule type" value="Genomic_DNA"/>
</dbReference>
<dbReference type="PROSITE" id="PS51503">
    <property type="entry name" value="HIG1"/>
    <property type="match status" value="1"/>
</dbReference>
<evidence type="ECO:0000256" key="1">
    <source>
        <dbReference type="ARBA" id="ARBA00004173"/>
    </source>
</evidence>
<feature type="transmembrane region" description="Helical" evidence="5">
    <location>
        <begin position="21"/>
        <end position="39"/>
    </location>
</feature>
<evidence type="ECO:0000256" key="5">
    <source>
        <dbReference type="SAM" id="Phobius"/>
    </source>
</evidence>
<dbReference type="GO" id="GO:0005739">
    <property type="term" value="C:mitochondrion"/>
    <property type="evidence" value="ECO:0007669"/>
    <property type="project" value="UniProtKB-SubCell"/>
</dbReference>
<organism evidence="7 8">
    <name type="scientific">Hermanssonia centrifuga</name>
    <dbReference type="NCBI Taxonomy" id="98765"/>
    <lineage>
        <taxon>Eukaryota</taxon>
        <taxon>Fungi</taxon>
        <taxon>Dikarya</taxon>
        <taxon>Basidiomycota</taxon>
        <taxon>Agaricomycotina</taxon>
        <taxon>Agaricomycetes</taxon>
        <taxon>Polyporales</taxon>
        <taxon>Meruliaceae</taxon>
        <taxon>Hermanssonia</taxon>
    </lineage>
</organism>
<dbReference type="InterPro" id="IPR040153">
    <property type="entry name" value="Rcf2"/>
</dbReference>
<dbReference type="OrthoDB" id="1915122at2759"/>
<keyword evidence="3 5" id="KW-1133">Transmembrane helix</keyword>
<sequence length="211" mass="23353">MKLLTQEEADAQQRATISGGIKGFLGGSAVALPVSYLLQRKWAYYRALPPSLKAFGVILVVVPSFVISAEHAGLRHEQSSWRDAGKEELDMIEARKREKWEKMGTGERVKDWMARHQYSVILGGWSGSMVVAFGSIMRNKYQTLPQKVVQARMWAQGLTIGVLIAAGALTHAQRAKALDEGPVRHLNADHSWKDIVDHEQAAKEAGLPRPS</sequence>
<dbReference type="InterPro" id="IPR007667">
    <property type="entry name" value="Hypoxia_induced_domain"/>
</dbReference>
<dbReference type="AlphaFoldDB" id="A0A2R6RZN9"/>
<dbReference type="PANTHER" id="PTHR28018:SF3">
    <property type="entry name" value="RESPIRATORY SUPERCOMPLEX FACTOR 2, MITOCHONDRIAL"/>
    <property type="match status" value="1"/>
</dbReference>
<proteinExistence type="predicted"/>
<dbReference type="PANTHER" id="PTHR28018">
    <property type="entry name" value="RESPIRATORY SUPERCOMPLEX FACTOR 2, MITOCHONDRIAL"/>
    <property type="match status" value="1"/>
</dbReference>
<comment type="subcellular location">
    <subcellularLocation>
        <location evidence="1">Mitochondrion</location>
    </subcellularLocation>
</comment>
<dbReference type="GO" id="GO:0033617">
    <property type="term" value="P:mitochondrial respiratory chain complex IV assembly"/>
    <property type="evidence" value="ECO:0007669"/>
    <property type="project" value="TreeGrafter"/>
</dbReference>
<evidence type="ECO:0000313" key="7">
    <source>
        <dbReference type="EMBL" id="PSS35467.1"/>
    </source>
</evidence>
<keyword evidence="4 5" id="KW-0472">Membrane</keyword>
<evidence type="ECO:0000256" key="4">
    <source>
        <dbReference type="ARBA" id="ARBA00023136"/>
    </source>
</evidence>
<dbReference type="Pfam" id="PF04588">
    <property type="entry name" value="HIG_1_N"/>
    <property type="match status" value="1"/>
</dbReference>
<accession>A0A2R6RZN9</accession>
<comment type="caution">
    <text evidence="7">The sequence shown here is derived from an EMBL/GenBank/DDBJ whole genome shotgun (WGS) entry which is preliminary data.</text>
</comment>
<name>A0A2R6RZN9_9APHY</name>
<reference evidence="7 8" key="1">
    <citation type="submission" date="2018-02" db="EMBL/GenBank/DDBJ databases">
        <title>Genome sequence of the basidiomycete white-rot fungus Phlebia centrifuga.</title>
        <authorList>
            <person name="Granchi Z."/>
            <person name="Peng M."/>
            <person name="de Vries R.P."/>
            <person name="Hilden K."/>
            <person name="Makela M.R."/>
            <person name="Grigoriev I."/>
            <person name="Riley R."/>
        </authorList>
    </citation>
    <scope>NUCLEOTIDE SEQUENCE [LARGE SCALE GENOMIC DNA]</scope>
    <source>
        <strain evidence="7 8">FBCC195</strain>
    </source>
</reference>